<name>A0AA47MRF4_MERPO</name>
<keyword evidence="2" id="KW-1185">Reference proteome</keyword>
<organism evidence="1 2">
    <name type="scientific">Merluccius polli</name>
    <name type="common">Benguela hake</name>
    <name type="synonym">Merluccius cadenati</name>
    <dbReference type="NCBI Taxonomy" id="89951"/>
    <lineage>
        <taxon>Eukaryota</taxon>
        <taxon>Metazoa</taxon>
        <taxon>Chordata</taxon>
        <taxon>Craniata</taxon>
        <taxon>Vertebrata</taxon>
        <taxon>Euteleostomi</taxon>
        <taxon>Actinopterygii</taxon>
        <taxon>Neopterygii</taxon>
        <taxon>Teleostei</taxon>
        <taxon>Neoteleostei</taxon>
        <taxon>Acanthomorphata</taxon>
        <taxon>Zeiogadaria</taxon>
        <taxon>Gadariae</taxon>
        <taxon>Gadiformes</taxon>
        <taxon>Gadoidei</taxon>
        <taxon>Merlucciidae</taxon>
        <taxon>Merluccius</taxon>
    </lineage>
</organism>
<gene>
    <name evidence="1" type="ORF">N1851_016639</name>
</gene>
<accession>A0AA47MRF4</accession>
<dbReference type="EMBL" id="JAOPHQ010002985">
    <property type="protein sequence ID" value="KAK0144791.1"/>
    <property type="molecule type" value="Genomic_DNA"/>
</dbReference>
<evidence type="ECO:0000313" key="2">
    <source>
        <dbReference type="Proteomes" id="UP001174136"/>
    </source>
</evidence>
<comment type="caution">
    <text evidence="1">The sequence shown here is derived from an EMBL/GenBank/DDBJ whole genome shotgun (WGS) entry which is preliminary data.</text>
</comment>
<protein>
    <submittedName>
        <fullName evidence="1">Uncharacterized protein</fullName>
    </submittedName>
</protein>
<dbReference type="Proteomes" id="UP001174136">
    <property type="component" value="Unassembled WGS sequence"/>
</dbReference>
<evidence type="ECO:0000313" key="1">
    <source>
        <dbReference type="EMBL" id="KAK0144791.1"/>
    </source>
</evidence>
<dbReference type="AlphaFoldDB" id="A0AA47MRF4"/>
<reference evidence="1" key="1">
    <citation type="journal article" date="2023" name="Front. Mar. Sci.">
        <title>A new Merluccius polli reference genome to investigate the effects of global change in West African waters.</title>
        <authorList>
            <person name="Mateo J.L."/>
            <person name="Blanco-Fernandez C."/>
            <person name="Garcia-Vazquez E."/>
            <person name="Machado-Schiaffino G."/>
        </authorList>
    </citation>
    <scope>NUCLEOTIDE SEQUENCE</scope>
    <source>
        <strain evidence="1">C29</strain>
        <tissue evidence="1">Fin</tissue>
    </source>
</reference>
<sequence length="68" mass="8011">MPMGSFGYFYPYDWRFLMGQYPPGTYTHSSSGLERGRDDWQENHYLRYDYLASPEEAEGQQVQTFPSA</sequence>
<proteinExistence type="predicted"/>